<evidence type="ECO:0000256" key="4">
    <source>
        <dbReference type="ARBA" id="ARBA00022576"/>
    </source>
</evidence>
<dbReference type="InterPro" id="IPR022278">
    <property type="entry name" value="Pser_aminoTfrase"/>
</dbReference>
<evidence type="ECO:0000256" key="7">
    <source>
        <dbReference type="ARBA" id="ARBA00022898"/>
    </source>
</evidence>
<dbReference type="EC" id="2.6.1.52" evidence="12"/>
<evidence type="ECO:0000256" key="11">
    <source>
        <dbReference type="RuleBase" id="RU004504"/>
    </source>
</evidence>
<evidence type="ECO:0000256" key="9">
    <source>
        <dbReference type="ARBA" id="ARBA00047630"/>
    </source>
</evidence>
<dbReference type="PANTHER" id="PTHR43247:SF1">
    <property type="entry name" value="PHOSPHOSERINE AMINOTRANSFERASE"/>
    <property type="match status" value="1"/>
</dbReference>
<dbReference type="PROSITE" id="PS00595">
    <property type="entry name" value="AA_TRANSFER_CLASS_5"/>
    <property type="match status" value="1"/>
</dbReference>
<dbReference type="EMBL" id="JH431830">
    <property type="status" value="NOT_ANNOTATED_CDS"/>
    <property type="molecule type" value="Genomic_DNA"/>
</dbReference>
<reference evidence="15" key="1">
    <citation type="submission" date="2011-05" db="EMBL/GenBank/DDBJ databases">
        <authorList>
            <person name="Richards S.R."/>
            <person name="Qu J."/>
            <person name="Jiang H."/>
            <person name="Jhangiani S.N."/>
            <person name="Agravi P."/>
            <person name="Goodspeed R."/>
            <person name="Gross S."/>
            <person name="Mandapat C."/>
            <person name="Jackson L."/>
            <person name="Mathew T."/>
            <person name="Pu L."/>
            <person name="Thornton R."/>
            <person name="Saada N."/>
            <person name="Wilczek-Boney K.B."/>
            <person name="Lee S."/>
            <person name="Kovar C."/>
            <person name="Wu Y."/>
            <person name="Scherer S.E."/>
            <person name="Worley K.C."/>
            <person name="Muzny D.M."/>
            <person name="Gibbs R."/>
        </authorList>
    </citation>
    <scope>NUCLEOTIDE SEQUENCE</scope>
    <source>
        <strain evidence="15">Brora</strain>
    </source>
</reference>
<evidence type="ECO:0000259" key="13">
    <source>
        <dbReference type="Pfam" id="PF00266"/>
    </source>
</evidence>
<keyword evidence="5 12" id="KW-0028">Amino-acid biosynthesis</keyword>
<comment type="catalytic activity">
    <reaction evidence="10 12">
        <text>O-phospho-L-serine + 2-oxoglutarate = 3-phosphooxypyruvate + L-glutamate</text>
        <dbReference type="Rhea" id="RHEA:14329"/>
        <dbReference type="ChEBI" id="CHEBI:16810"/>
        <dbReference type="ChEBI" id="CHEBI:18110"/>
        <dbReference type="ChEBI" id="CHEBI:29985"/>
        <dbReference type="ChEBI" id="CHEBI:57524"/>
        <dbReference type="EC" id="2.6.1.52"/>
    </reaction>
</comment>
<dbReference type="AlphaFoldDB" id="T1J3S3"/>
<dbReference type="UniPathway" id="UPA00135">
    <property type="reaction ID" value="UER00197"/>
</dbReference>
<dbReference type="OMA" id="AFVYFCD"/>
<comment type="catalytic activity">
    <reaction evidence="9">
        <text>4-(phosphooxy)-L-threonine + 2-oxoglutarate = (R)-3-hydroxy-2-oxo-4-phosphooxybutanoate + L-glutamate</text>
        <dbReference type="Rhea" id="RHEA:16573"/>
        <dbReference type="ChEBI" id="CHEBI:16810"/>
        <dbReference type="ChEBI" id="CHEBI:29985"/>
        <dbReference type="ChEBI" id="CHEBI:58452"/>
        <dbReference type="ChEBI" id="CHEBI:58538"/>
        <dbReference type="EC" id="2.6.1.52"/>
    </reaction>
</comment>
<dbReference type="InterPro" id="IPR000192">
    <property type="entry name" value="Aminotrans_V_dom"/>
</dbReference>
<dbReference type="GO" id="GO:0004648">
    <property type="term" value="F:O-phospho-L-serine:2-oxoglutarate aminotransferase activity"/>
    <property type="evidence" value="ECO:0007669"/>
    <property type="project" value="UniProtKB-EC"/>
</dbReference>
<dbReference type="NCBIfam" id="NF003764">
    <property type="entry name" value="PRK05355.1"/>
    <property type="match status" value="1"/>
</dbReference>
<dbReference type="GO" id="GO:0005737">
    <property type="term" value="C:cytoplasm"/>
    <property type="evidence" value="ECO:0007669"/>
    <property type="project" value="TreeGrafter"/>
</dbReference>
<dbReference type="Gene3D" id="3.40.640.10">
    <property type="entry name" value="Type I PLP-dependent aspartate aminotransferase-like (Major domain)"/>
    <property type="match status" value="1"/>
</dbReference>
<reference evidence="14" key="2">
    <citation type="submission" date="2015-02" db="UniProtKB">
        <authorList>
            <consortium name="EnsemblMetazoa"/>
        </authorList>
    </citation>
    <scope>IDENTIFICATION</scope>
</reference>
<name>T1J3S3_STRMM</name>
<dbReference type="InterPro" id="IPR015422">
    <property type="entry name" value="PyrdxlP-dep_Trfase_small"/>
</dbReference>
<dbReference type="EnsemblMetazoa" id="SMAR008243-RA">
    <property type="protein sequence ID" value="SMAR008243-PA"/>
    <property type="gene ID" value="SMAR008243"/>
</dbReference>
<evidence type="ECO:0000256" key="1">
    <source>
        <dbReference type="ARBA" id="ARBA00001933"/>
    </source>
</evidence>
<dbReference type="Gene3D" id="3.90.1150.10">
    <property type="entry name" value="Aspartate Aminotransferase, domain 1"/>
    <property type="match status" value="1"/>
</dbReference>
<comment type="pathway">
    <text evidence="2 12">Amino-acid biosynthesis; L-serine biosynthesis; L-serine from 3-phospho-D-glycerate: step 2/3.</text>
</comment>
<dbReference type="InterPro" id="IPR015424">
    <property type="entry name" value="PyrdxlP-dep_Trfase"/>
</dbReference>
<evidence type="ECO:0000256" key="6">
    <source>
        <dbReference type="ARBA" id="ARBA00022679"/>
    </source>
</evidence>
<dbReference type="Pfam" id="PF00266">
    <property type="entry name" value="Aminotran_5"/>
    <property type="match status" value="1"/>
</dbReference>
<sequence>MFIFRRFLPVSSQQHLDRGSTRSKRLIKRRARSTIETSATFRASIKSAIQQNMDGKRVINFAAGPAKLPDEVLKTIQKDLFSYNNSGISMLELSHRSTDFMNLVKSTEETARNLLNIPSNYKIIFLQGGGTGQFAAVPLNLMNTGQADYVVTGSWSSKAVKEASKYGIAANVVPKSHTLYTSIPRFSDWELSSGASYLYYCDNETINGVEFNFIPETGTDVPLVCDMSSNIMSRKFDITKFGAVFAGAQKNIGCAGTTMVIIREDLIGSASNLCPSIWDYKIQCENGSLYNTPPTFSLYSISLVLEWAKKEGGIDVLEHLAEKKSQLLYDIIDSSNGFYTNPIQKEVRSRMNVPFRITKNDDGGDLALEKEFIEGARQRGMVELKGHRSVGGIRASLYNAVTFEDVQKLTDFMSEFMDGRQ</sequence>
<dbReference type="FunFam" id="3.90.1150.10:FF:000006">
    <property type="entry name" value="Phosphoserine aminotransferase"/>
    <property type="match status" value="1"/>
</dbReference>
<evidence type="ECO:0000256" key="2">
    <source>
        <dbReference type="ARBA" id="ARBA00005099"/>
    </source>
</evidence>
<comment type="similarity">
    <text evidence="3">Belongs to the class-V pyridoxal-phosphate-dependent aminotransferase family. SerC subfamily.</text>
</comment>
<evidence type="ECO:0000256" key="8">
    <source>
        <dbReference type="ARBA" id="ARBA00023299"/>
    </source>
</evidence>
<accession>T1J3S3</accession>
<dbReference type="InterPro" id="IPR015421">
    <property type="entry name" value="PyrdxlP-dep_Trfase_major"/>
</dbReference>
<evidence type="ECO:0000313" key="14">
    <source>
        <dbReference type="EnsemblMetazoa" id="SMAR008243-PA"/>
    </source>
</evidence>
<dbReference type="PIRSF" id="PIRSF000525">
    <property type="entry name" value="SerC"/>
    <property type="match status" value="1"/>
</dbReference>
<dbReference type="InterPro" id="IPR020578">
    <property type="entry name" value="Aminotrans_V_PyrdxlP_BS"/>
</dbReference>
<evidence type="ECO:0000256" key="10">
    <source>
        <dbReference type="ARBA" id="ARBA00049007"/>
    </source>
</evidence>
<dbReference type="NCBIfam" id="TIGR01364">
    <property type="entry name" value="serC_1"/>
    <property type="match status" value="1"/>
</dbReference>
<keyword evidence="15" id="KW-1185">Reference proteome</keyword>
<dbReference type="HAMAP" id="MF_00160">
    <property type="entry name" value="SerC_aminotrans_5"/>
    <property type="match status" value="1"/>
</dbReference>
<dbReference type="PhylomeDB" id="T1J3S3"/>
<proteinExistence type="inferred from homology"/>
<keyword evidence="8 12" id="KW-0718">Serine biosynthesis</keyword>
<comment type="cofactor">
    <cofactor evidence="1 11">
        <name>pyridoxal 5'-phosphate</name>
        <dbReference type="ChEBI" id="CHEBI:597326"/>
    </cofactor>
</comment>
<feature type="domain" description="Aminotransferase class V" evidence="13">
    <location>
        <begin position="59"/>
        <end position="409"/>
    </location>
</feature>
<dbReference type="UniPathway" id="UPA00244">
    <property type="reaction ID" value="UER00311"/>
</dbReference>
<evidence type="ECO:0000256" key="12">
    <source>
        <dbReference type="RuleBase" id="RU004505"/>
    </source>
</evidence>
<protein>
    <recommendedName>
        <fullName evidence="12">Phosphoserine aminotransferase</fullName>
        <ecNumber evidence="12">2.6.1.52</ecNumber>
    </recommendedName>
</protein>
<dbReference type="CDD" id="cd00611">
    <property type="entry name" value="PSAT_like"/>
    <property type="match status" value="1"/>
</dbReference>
<dbReference type="SUPFAM" id="SSF53383">
    <property type="entry name" value="PLP-dependent transferases"/>
    <property type="match status" value="1"/>
</dbReference>
<keyword evidence="4 12" id="KW-0032">Aminotransferase</keyword>
<keyword evidence="7" id="KW-0663">Pyridoxal phosphate</keyword>
<dbReference type="eggNOG" id="KOG2790">
    <property type="taxonomic scope" value="Eukaryota"/>
</dbReference>
<dbReference type="Proteomes" id="UP000014500">
    <property type="component" value="Unassembled WGS sequence"/>
</dbReference>
<dbReference type="STRING" id="126957.T1J3S3"/>
<dbReference type="GO" id="GO:0006564">
    <property type="term" value="P:L-serine biosynthetic process"/>
    <property type="evidence" value="ECO:0007669"/>
    <property type="project" value="UniProtKB-KW"/>
</dbReference>
<evidence type="ECO:0000313" key="15">
    <source>
        <dbReference type="Proteomes" id="UP000014500"/>
    </source>
</evidence>
<evidence type="ECO:0000256" key="3">
    <source>
        <dbReference type="ARBA" id="ARBA00006904"/>
    </source>
</evidence>
<organism evidence="14 15">
    <name type="scientific">Strigamia maritima</name>
    <name type="common">European centipede</name>
    <name type="synonym">Geophilus maritimus</name>
    <dbReference type="NCBI Taxonomy" id="126957"/>
    <lineage>
        <taxon>Eukaryota</taxon>
        <taxon>Metazoa</taxon>
        <taxon>Ecdysozoa</taxon>
        <taxon>Arthropoda</taxon>
        <taxon>Myriapoda</taxon>
        <taxon>Chilopoda</taxon>
        <taxon>Pleurostigmophora</taxon>
        <taxon>Geophilomorpha</taxon>
        <taxon>Linotaeniidae</taxon>
        <taxon>Strigamia</taxon>
    </lineage>
</organism>
<dbReference type="FunFam" id="3.40.640.10:FF:000010">
    <property type="entry name" value="Phosphoserine aminotransferase"/>
    <property type="match status" value="1"/>
</dbReference>
<dbReference type="HOGENOM" id="CLU_034866_0_2_1"/>
<keyword evidence="6 12" id="KW-0808">Transferase</keyword>
<dbReference type="PANTHER" id="PTHR43247">
    <property type="entry name" value="PHOSPHOSERINE AMINOTRANSFERASE"/>
    <property type="match status" value="1"/>
</dbReference>
<evidence type="ECO:0000256" key="5">
    <source>
        <dbReference type="ARBA" id="ARBA00022605"/>
    </source>
</evidence>
<dbReference type="GO" id="GO:0030170">
    <property type="term" value="F:pyridoxal phosphate binding"/>
    <property type="evidence" value="ECO:0007669"/>
    <property type="project" value="TreeGrafter"/>
</dbReference>